<dbReference type="EMBL" id="PEVA01000227">
    <property type="protein sequence ID" value="PIV07919.1"/>
    <property type="molecule type" value="Genomic_DNA"/>
</dbReference>
<evidence type="ECO:0000256" key="1">
    <source>
        <dbReference type="ARBA" id="ARBA00022679"/>
    </source>
</evidence>
<dbReference type="Pfam" id="PF01255">
    <property type="entry name" value="Prenyltransf"/>
    <property type="match status" value="1"/>
</dbReference>
<protein>
    <recommendedName>
        <fullName evidence="2">Isoprenyl transferase</fullName>
        <ecNumber evidence="2">2.5.1.-</ecNumber>
    </recommendedName>
</protein>
<dbReference type="InterPro" id="IPR018520">
    <property type="entry name" value="UPP_synth-like_CS"/>
</dbReference>
<dbReference type="PANTHER" id="PTHR10291:SF0">
    <property type="entry name" value="DEHYDRODOLICHYL DIPHOSPHATE SYNTHASE 2"/>
    <property type="match status" value="1"/>
</dbReference>
<keyword evidence="2" id="KW-0460">Magnesium</keyword>
<evidence type="ECO:0000256" key="2">
    <source>
        <dbReference type="HAMAP-Rule" id="MF_01139"/>
    </source>
</evidence>
<proteinExistence type="inferred from homology"/>
<dbReference type="GO" id="GO:0045547">
    <property type="term" value="F:ditrans,polycis-polyprenyl diphosphate synthase [(2E,6E)-farnesyl diphosphate specific] activity"/>
    <property type="evidence" value="ECO:0007669"/>
    <property type="project" value="TreeGrafter"/>
</dbReference>
<feature type="active site" description="Proton acceptor" evidence="2">
    <location>
        <position position="63"/>
    </location>
</feature>
<feature type="binding site" evidence="2">
    <location>
        <position position="15"/>
    </location>
    <ligand>
        <name>Mg(2+)</name>
        <dbReference type="ChEBI" id="CHEBI:18420"/>
    </ligand>
</feature>
<feature type="binding site" evidence="2">
    <location>
        <begin position="60"/>
        <end position="62"/>
    </location>
    <ligand>
        <name>substrate</name>
    </ligand>
</feature>
<feature type="binding site" evidence="2">
    <location>
        <position position="178"/>
    </location>
    <ligand>
        <name>substrate</name>
    </ligand>
</feature>
<keyword evidence="2" id="KW-0479">Metal-binding</keyword>
<name>A0A2M7BR02_9BACT</name>
<feature type="binding site" evidence="2">
    <location>
        <position position="66"/>
    </location>
    <ligand>
        <name>substrate</name>
    </ligand>
</feature>
<dbReference type="NCBIfam" id="TIGR00055">
    <property type="entry name" value="uppS"/>
    <property type="match status" value="1"/>
</dbReference>
<dbReference type="EC" id="2.5.1.-" evidence="2"/>
<dbReference type="GO" id="GO:0000287">
    <property type="term" value="F:magnesium ion binding"/>
    <property type="evidence" value="ECO:0007669"/>
    <property type="project" value="UniProtKB-UniRule"/>
</dbReference>
<dbReference type="HAMAP" id="MF_01139">
    <property type="entry name" value="ISPT"/>
    <property type="match status" value="1"/>
</dbReference>
<keyword evidence="1 2" id="KW-0808">Transferase</keyword>
<dbReference type="PROSITE" id="PS01066">
    <property type="entry name" value="UPP_SYNTHASE"/>
    <property type="match status" value="1"/>
</dbReference>
<dbReference type="CDD" id="cd00475">
    <property type="entry name" value="Cis_IPPS"/>
    <property type="match status" value="1"/>
</dbReference>
<dbReference type="PANTHER" id="PTHR10291">
    <property type="entry name" value="DEHYDRODOLICHYL DIPHOSPHATE SYNTHASE FAMILY MEMBER"/>
    <property type="match status" value="1"/>
</dbReference>
<organism evidence="3 4">
    <name type="scientific">Candidatus Roizmanbacteria bacterium CG03_land_8_20_14_0_80_39_12</name>
    <dbReference type="NCBI Taxonomy" id="1974847"/>
    <lineage>
        <taxon>Bacteria</taxon>
        <taxon>Candidatus Roizmaniibacteriota</taxon>
    </lineage>
</organism>
<feature type="binding site" evidence="2">
    <location>
        <position position="197"/>
    </location>
    <ligand>
        <name>Mg(2+)</name>
        <dbReference type="ChEBI" id="CHEBI:18420"/>
    </ligand>
</feature>
<feature type="active site" evidence="2">
    <location>
        <position position="15"/>
    </location>
</feature>
<accession>A0A2M7BR02</accession>
<dbReference type="GO" id="GO:0016094">
    <property type="term" value="P:polyprenol biosynthetic process"/>
    <property type="evidence" value="ECO:0007669"/>
    <property type="project" value="TreeGrafter"/>
</dbReference>
<feature type="binding site" evidence="2">
    <location>
        <position position="64"/>
    </location>
    <ligand>
        <name>substrate</name>
    </ligand>
</feature>
<dbReference type="Proteomes" id="UP000230119">
    <property type="component" value="Unassembled WGS sequence"/>
</dbReference>
<dbReference type="SUPFAM" id="SSF64005">
    <property type="entry name" value="Undecaprenyl diphosphate synthase"/>
    <property type="match status" value="1"/>
</dbReference>
<evidence type="ECO:0000313" key="4">
    <source>
        <dbReference type="Proteomes" id="UP000230119"/>
    </source>
</evidence>
<comment type="similarity">
    <text evidence="2">Belongs to the UPP synthase family.</text>
</comment>
<sequence>MEKKNLPIHIAIIPDGNRRWARKRSLPTLEGHRRGFDRAYELVKKARDMGIKIVTLWAFSTENWKRTNEEVGYLMHLYELMIGKHVKDAQENNTRLIHIGRKDRIPSKLLKKIMEAEKITENNKKYFLCIGIDYGGEDEILRAVGKMVKLSNVVDHDSLFSCLDTATLPQQYVDLMIRTSGELRMSGFLPLQSTYAEFAFSEKMFPDFTPEDFEKSIADYILRKRRFGK</sequence>
<dbReference type="AlphaFoldDB" id="A0A2M7BR02"/>
<comment type="cofactor">
    <cofactor evidence="2">
        <name>Mg(2+)</name>
        <dbReference type="ChEBI" id="CHEBI:18420"/>
    </cofactor>
    <text evidence="2">Binds 2 magnesium ions per subunit.</text>
</comment>
<comment type="caution">
    <text evidence="3">The sequence shown here is derived from an EMBL/GenBank/DDBJ whole genome shotgun (WGS) entry which is preliminary data.</text>
</comment>
<comment type="function">
    <text evidence="2">Catalyzes the condensation of isopentenyl diphosphate (IPP) with allylic pyrophosphates generating different type of terpenoids.</text>
</comment>
<dbReference type="InterPro" id="IPR001441">
    <property type="entry name" value="UPP_synth-like"/>
</dbReference>
<feature type="binding site" evidence="2">
    <location>
        <begin position="16"/>
        <end position="19"/>
    </location>
    <ligand>
        <name>substrate</name>
    </ligand>
</feature>
<dbReference type="Gene3D" id="3.40.1180.10">
    <property type="entry name" value="Decaprenyl diphosphate synthase-like"/>
    <property type="match status" value="1"/>
</dbReference>
<dbReference type="InterPro" id="IPR036424">
    <property type="entry name" value="UPP_synth-like_sf"/>
</dbReference>
<comment type="subunit">
    <text evidence="2">Homodimer.</text>
</comment>
<gene>
    <name evidence="3" type="primary">uppS</name>
    <name evidence="3" type="ORF">COS52_05435</name>
</gene>
<feature type="binding site" evidence="2">
    <location>
        <begin position="184"/>
        <end position="186"/>
    </location>
    <ligand>
        <name>substrate</name>
    </ligand>
</feature>
<reference evidence="4" key="1">
    <citation type="submission" date="2017-09" db="EMBL/GenBank/DDBJ databases">
        <title>Depth-based differentiation of microbial function through sediment-hosted aquifers and enrichment of novel symbionts in the deep terrestrial subsurface.</title>
        <authorList>
            <person name="Probst A.J."/>
            <person name="Ladd B."/>
            <person name="Jarett J.K."/>
            <person name="Geller-Mcgrath D.E."/>
            <person name="Sieber C.M.K."/>
            <person name="Emerson J.B."/>
            <person name="Anantharaman K."/>
            <person name="Thomas B.C."/>
            <person name="Malmstrom R."/>
            <person name="Stieglmeier M."/>
            <person name="Klingl A."/>
            <person name="Woyke T."/>
            <person name="Ryan C.M."/>
            <person name="Banfield J.F."/>
        </authorList>
    </citation>
    <scope>NUCLEOTIDE SEQUENCE [LARGE SCALE GENOMIC DNA]</scope>
</reference>
<evidence type="ECO:0000313" key="3">
    <source>
        <dbReference type="EMBL" id="PIV07919.1"/>
    </source>
</evidence>
<feature type="binding site" evidence="2">
    <location>
        <position position="32"/>
    </location>
    <ligand>
        <name>substrate</name>
    </ligand>
</feature>
<feature type="binding site" evidence="2">
    <location>
        <position position="20"/>
    </location>
    <ligand>
        <name>substrate</name>
    </ligand>
</feature>
<comment type="caution">
    <text evidence="2">Lacks conserved residue(s) required for the propagation of feature annotation.</text>
</comment>